<evidence type="ECO:0000256" key="1">
    <source>
        <dbReference type="ARBA" id="ARBA00001966"/>
    </source>
</evidence>
<gene>
    <name evidence="8" type="ORF">SAMN02949497_4280</name>
</gene>
<dbReference type="Pfam" id="PF04055">
    <property type="entry name" value="Radical_SAM"/>
    <property type="match status" value="1"/>
</dbReference>
<dbReference type="GO" id="GO:0003824">
    <property type="term" value="F:catalytic activity"/>
    <property type="evidence" value="ECO:0007669"/>
    <property type="project" value="InterPro"/>
</dbReference>
<dbReference type="Gene3D" id="3.20.20.70">
    <property type="entry name" value="Aldolase class I"/>
    <property type="match status" value="1"/>
</dbReference>
<evidence type="ECO:0000259" key="6">
    <source>
        <dbReference type="Pfam" id="PF04055"/>
    </source>
</evidence>
<dbReference type="Proteomes" id="UP000192923">
    <property type="component" value="Unassembled WGS sequence"/>
</dbReference>
<comment type="cofactor">
    <cofactor evidence="1">
        <name>[4Fe-4S] cluster</name>
        <dbReference type="ChEBI" id="CHEBI:49883"/>
    </cofactor>
</comment>
<organism evidence="8 9">
    <name type="scientific">Methylomagnum ishizawai</name>
    <dbReference type="NCBI Taxonomy" id="1760988"/>
    <lineage>
        <taxon>Bacteria</taxon>
        <taxon>Pseudomonadati</taxon>
        <taxon>Pseudomonadota</taxon>
        <taxon>Gammaproteobacteria</taxon>
        <taxon>Methylococcales</taxon>
        <taxon>Methylococcaceae</taxon>
        <taxon>Methylomagnum</taxon>
    </lineage>
</organism>
<dbReference type="GO" id="GO:0046872">
    <property type="term" value="F:metal ion binding"/>
    <property type="evidence" value="ECO:0007669"/>
    <property type="project" value="UniProtKB-KW"/>
</dbReference>
<evidence type="ECO:0000256" key="2">
    <source>
        <dbReference type="ARBA" id="ARBA00022691"/>
    </source>
</evidence>
<dbReference type="AlphaFoldDB" id="A0A1Y6D2P8"/>
<feature type="domain" description="Radical SAM core" evidence="6">
    <location>
        <begin position="18"/>
        <end position="152"/>
    </location>
</feature>
<dbReference type="RefSeq" id="WP_176225326.1">
    <property type="nucleotide sequence ID" value="NZ_FXAM01000001.1"/>
</dbReference>
<dbReference type="STRING" id="1760988.SAMN02949497_4280"/>
<evidence type="ECO:0000256" key="5">
    <source>
        <dbReference type="ARBA" id="ARBA00023014"/>
    </source>
</evidence>
<keyword evidence="4" id="KW-0408">Iron</keyword>
<name>A0A1Y6D2P8_9GAMM</name>
<dbReference type="CDD" id="cd01335">
    <property type="entry name" value="Radical_SAM"/>
    <property type="match status" value="1"/>
</dbReference>
<evidence type="ECO:0000313" key="8">
    <source>
        <dbReference type="EMBL" id="SMF96866.1"/>
    </source>
</evidence>
<evidence type="ECO:0000256" key="4">
    <source>
        <dbReference type="ARBA" id="ARBA00023004"/>
    </source>
</evidence>
<dbReference type="GO" id="GO:0051536">
    <property type="term" value="F:iron-sulfur cluster binding"/>
    <property type="evidence" value="ECO:0007669"/>
    <property type="project" value="UniProtKB-KW"/>
</dbReference>
<dbReference type="SUPFAM" id="SSF102114">
    <property type="entry name" value="Radical SAM enzymes"/>
    <property type="match status" value="1"/>
</dbReference>
<dbReference type="PANTHER" id="PTHR11228:SF7">
    <property type="entry name" value="PQQA PEPTIDE CYCLASE"/>
    <property type="match status" value="1"/>
</dbReference>
<evidence type="ECO:0000256" key="3">
    <source>
        <dbReference type="ARBA" id="ARBA00022723"/>
    </source>
</evidence>
<keyword evidence="5" id="KW-0411">Iron-sulfur</keyword>
<sequence>MMIPAVPLSIPVISFDVVHGCQLRCVGCPNSLLKPKVDRISVADFDLCLRNLDVKKIGLFRLFKFGEPLLHPDLAGLLARIPEQSWQARQVEISTNAQTVDWDAFEAAIRARILTRLVVSCDGDGTAEDYERLRPPGRWSRLMDFLSKAREICDRLDPGVALITRTICTDPAGQARWREVLGPLGWTPQFRPWLPLPDAVRLAESPPQPGQGLCFFLANRSFLGVDWDGSVVPCCVHPGAPVIGNLKEQRYSQIVMGAARRKLMDALVTDRGRIPVCSACPLDREFMVDFFGGDDQTTRPVDIFPIRL</sequence>
<dbReference type="InterPro" id="IPR023885">
    <property type="entry name" value="4Fe4S-binding_SPASM_dom"/>
</dbReference>
<reference evidence="8 9" key="1">
    <citation type="submission" date="2016-12" db="EMBL/GenBank/DDBJ databases">
        <authorList>
            <person name="Song W.-J."/>
            <person name="Kurnit D.M."/>
        </authorList>
    </citation>
    <scope>NUCLEOTIDE SEQUENCE [LARGE SCALE GENOMIC DNA]</scope>
    <source>
        <strain evidence="8 9">175</strain>
    </source>
</reference>
<dbReference type="InterPro" id="IPR013785">
    <property type="entry name" value="Aldolase_TIM"/>
</dbReference>
<evidence type="ECO:0000259" key="7">
    <source>
        <dbReference type="Pfam" id="PF13186"/>
    </source>
</evidence>
<dbReference type="SFLD" id="SFLDS00029">
    <property type="entry name" value="Radical_SAM"/>
    <property type="match status" value="1"/>
</dbReference>
<keyword evidence="2" id="KW-0949">S-adenosyl-L-methionine</keyword>
<dbReference type="InterPro" id="IPR050377">
    <property type="entry name" value="Radical_SAM_PqqE_MftC-like"/>
</dbReference>
<keyword evidence="9" id="KW-1185">Reference proteome</keyword>
<protein>
    <submittedName>
        <fullName evidence="8">Iron-sulfur cluster-binding domain-containing protein</fullName>
    </submittedName>
</protein>
<keyword evidence="3" id="KW-0479">Metal-binding</keyword>
<dbReference type="EMBL" id="FXAM01000001">
    <property type="protein sequence ID" value="SMF96866.1"/>
    <property type="molecule type" value="Genomic_DNA"/>
</dbReference>
<dbReference type="PANTHER" id="PTHR11228">
    <property type="entry name" value="RADICAL SAM DOMAIN PROTEIN"/>
    <property type="match status" value="1"/>
</dbReference>
<dbReference type="InterPro" id="IPR058240">
    <property type="entry name" value="rSAM_sf"/>
</dbReference>
<dbReference type="Pfam" id="PF13186">
    <property type="entry name" value="SPASM"/>
    <property type="match status" value="1"/>
</dbReference>
<dbReference type="InterPro" id="IPR007197">
    <property type="entry name" value="rSAM"/>
</dbReference>
<accession>A0A1Y6D2P8</accession>
<evidence type="ECO:0000313" key="9">
    <source>
        <dbReference type="Proteomes" id="UP000192923"/>
    </source>
</evidence>
<proteinExistence type="predicted"/>
<feature type="domain" description="4Fe4S-binding SPASM" evidence="7">
    <location>
        <begin position="219"/>
        <end position="281"/>
    </location>
</feature>